<keyword evidence="1" id="KW-0175">Coiled coil</keyword>
<proteinExistence type="predicted"/>
<keyword evidence="2" id="KW-0812">Transmembrane</keyword>
<dbReference type="PANTHER" id="PTHR34201:SF1">
    <property type="entry name" value="GLYCINE-RICH PROTEIN"/>
    <property type="match status" value="1"/>
</dbReference>
<evidence type="ECO:0000313" key="4">
    <source>
        <dbReference type="Proteomes" id="UP000623129"/>
    </source>
</evidence>
<accession>A0A833QYW3</accession>
<feature type="coiled-coil region" evidence="1">
    <location>
        <begin position="108"/>
        <end position="135"/>
    </location>
</feature>
<dbReference type="InterPro" id="IPR053288">
    <property type="entry name" value="TGD_Bridge_Protein"/>
</dbReference>
<keyword evidence="2" id="KW-1133">Transmembrane helix</keyword>
<dbReference type="PANTHER" id="PTHR34201">
    <property type="entry name" value="GLYCINE-RICH PROTEIN"/>
    <property type="match status" value="1"/>
</dbReference>
<reference evidence="3" key="1">
    <citation type="submission" date="2020-01" db="EMBL/GenBank/DDBJ databases">
        <title>Genome sequence of Kobresia littledalei, the first chromosome-level genome in the family Cyperaceae.</title>
        <authorList>
            <person name="Qu G."/>
        </authorList>
    </citation>
    <scope>NUCLEOTIDE SEQUENCE</scope>
    <source>
        <strain evidence="3">C.B.Clarke</strain>
        <tissue evidence="3">Leaf</tissue>
    </source>
</reference>
<dbReference type="Proteomes" id="UP000623129">
    <property type="component" value="Unassembled WGS sequence"/>
</dbReference>
<evidence type="ECO:0000256" key="1">
    <source>
        <dbReference type="SAM" id="Coils"/>
    </source>
</evidence>
<dbReference type="EMBL" id="SWLB01000014">
    <property type="protein sequence ID" value="KAF3329377.1"/>
    <property type="molecule type" value="Genomic_DNA"/>
</dbReference>
<feature type="transmembrane region" description="Helical" evidence="2">
    <location>
        <begin position="57"/>
        <end position="76"/>
    </location>
</feature>
<evidence type="ECO:0000313" key="3">
    <source>
        <dbReference type="EMBL" id="KAF3329377.1"/>
    </source>
</evidence>
<sequence length="135" mass="14465">MSRTDRGLLWRLLPELKSRDLGKLGPAFGYGIGCGAGFGVGFIGGVGIGGGFPGLKFGFGMGAGCGIGIGFGYGTGKGVAHDEYRRHTNVGKLLHRVPRSSNSQDEINELVNEVVENTRRLLEAASKEIDKWRWN</sequence>
<name>A0A833QYW3_9POAL</name>
<gene>
    <name evidence="3" type="ORF">FCM35_KLT04708</name>
</gene>
<keyword evidence="2" id="KW-0472">Membrane</keyword>
<protein>
    <submittedName>
        <fullName evidence="3">Glycine-rich cell wall structural protein 1-like protein</fullName>
    </submittedName>
</protein>
<organism evidence="3 4">
    <name type="scientific">Carex littledalei</name>
    <dbReference type="NCBI Taxonomy" id="544730"/>
    <lineage>
        <taxon>Eukaryota</taxon>
        <taxon>Viridiplantae</taxon>
        <taxon>Streptophyta</taxon>
        <taxon>Embryophyta</taxon>
        <taxon>Tracheophyta</taxon>
        <taxon>Spermatophyta</taxon>
        <taxon>Magnoliopsida</taxon>
        <taxon>Liliopsida</taxon>
        <taxon>Poales</taxon>
        <taxon>Cyperaceae</taxon>
        <taxon>Cyperoideae</taxon>
        <taxon>Cariceae</taxon>
        <taxon>Carex</taxon>
        <taxon>Carex subgen. Euthyceras</taxon>
    </lineage>
</organism>
<feature type="transmembrane region" description="Helical" evidence="2">
    <location>
        <begin position="27"/>
        <end position="51"/>
    </location>
</feature>
<comment type="caution">
    <text evidence="3">The sequence shown here is derived from an EMBL/GenBank/DDBJ whole genome shotgun (WGS) entry which is preliminary data.</text>
</comment>
<keyword evidence="4" id="KW-1185">Reference proteome</keyword>
<dbReference type="AlphaFoldDB" id="A0A833QYW3"/>
<evidence type="ECO:0000256" key="2">
    <source>
        <dbReference type="SAM" id="Phobius"/>
    </source>
</evidence>